<evidence type="ECO:0000256" key="10">
    <source>
        <dbReference type="PROSITE-ProRule" id="PRU01193"/>
    </source>
</evidence>
<proteinExistence type="inferred from homology"/>
<name>G2KNC9_MICAA</name>
<dbReference type="Gene3D" id="3.10.580.10">
    <property type="entry name" value="CBS-domain"/>
    <property type="match status" value="1"/>
</dbReference>
<dbReference type="EMBL" id="CP002382">
    <property type="protein sequence ID" value="AEP09777.1"/>
    <property type="molecule type" value="Genomic_DNA"/>
</dbReference>
<keyword evidence="16" id="KW-1185">Reference proteome</keyword>
<evidence type="ECO:0000256" key="4">
    <source>
        <dbReference type="ARBA" id="ARBA00022692"/>
    </source>
</evidence>
<comment type="similarity">
    <text evidence="2">Belongs to the UPF0053 family.</text>
</comment>
<dbReference type="PROSITE" id="PS51846">
    <property type="entry name" value="CNNM"/>
    <property type="match status" value="1"/>
</dbReference>
<dbReference type="SMART" id="SM01091">
    <property type="entry name" value="CorC_HlyC"/>
    <property type="match status" value="1"/>
</dbReference>
<evidence type="ECO:0000256" key="6">
    <source>
        <dbReference type="ARBA" id="ARBA00022989"/>
    </source>
</evidence>
<evidence type="ECO:0000256" key="9">
    <source>
        <dbReference type="PROSITE-ProRule" id="PRU00703"/>
    </source>
</evidence>
<keyword evidence="7 9" id="KW-0129">CBS domain</keyword>
<keyword evidence="6 10" id="KW-1133">Transmembrane helix</keyword>
<evidence type="ECO:0000256" key="3">
    <source>
        <dbReference type="ARBA" id="ARBA00022475"/>
    </source>
</evidence>
<dbReference type="Pfam" id="PF00571">
    <property type="entry name" value="CBS"/>
    <property type="match status" value="2"/>
</dbReference>
<keyword evidence="5" id="KW-0677">Repeat</keyword>
<dbReference type="CDD" id="cd04590">
    <property type="entry name" value="CBS_pair_CorC_HlyC_assoc"/>
    <property type="match status" value="1"/>
</dbReference>
<dbReference type="InterPro" id="IPR002550">
    <property type="entry name" value="CNNM"/>
</dbReference>
<feature type="domain" description="CNNM transmembrane" evidence="14">
    <location>
        <begin position="1"/>
        <end position="187"/>
    </location>
</feature>
<evidence type="ECO:0000256" key="5">
    <source>
        <dbReference type="ARBA" id="ARBA00022737"/>
    </source>
</evidence>
<organism evidence="15 16">
    <name type="scientific">Micavibrio aeruginosavorus (strain ARL-13)</name>
    <dbReference type="NCBI Taxonomy" id="856793"/>
    <lineage>
        <taxon>Bacteria</taxon>
        <taxon>Pseudomonadati</taxon>
        <taxon>Bdellovibrionota</taxon>
        <taxon>Bdellovibrionia</taxon>
        <taxon>Bdellovibrionales</taxon>
        <taxon>Pseudobdellovibrionaceae</taxon>
        <taxon>Micavibrio</taxon>
    </lineage>
</organism>
<feature type="transmembrane region" description="Helical" evidence="11">
    <location>
        <begin position="91"/>
        <end position="109"/>
    </location>
</feature>
<reference evidence="15 16" key="1">
    <citation type="journal article" date="2011" name="BMC Genomics">
        <title>Genomic insights into an obligate epibiotic bacterial predator: Micavibrio aeruginosavorus ARL-13.</title>
        <authorList>
            <person name="Wang Z."/>
            <person name="Kadouri D."/>
            <person name="Wu M."/>
        </authorList>
    </citation>
    <scope>NUCLEOTIDE SEQUENCE [LARGE SCALE GENOMIC DNA]</scope>
    <source>
        <strain evidence="15 16">ARL-13</strain>
    </source>
</reference>
<accession>G2KNC9</accession>
<dbReference type="InterPro" id="IPR036318">
    <property type="entry name" value="FAD-bd_PCMH-like_sf"/>
</dbReference>
<dbReference type="Pfam" id="PF03471">
    <property type="entry name" value="CorC_HlyC"/>
    <property type="match status" value="1"/>
</dbReference>
<feature type="chain" id="PRO_5003432122" evidence="12">
    <location>
        <begin position="21"/>
        <end position="424"/>
    </location>
</feature>
<keyword evidence="12" id="KW-0732">Signal</keyword>
<evidence type="ECO:0000313" key="15">
    <source>
        <dbReference type="EMBL" id="AEP09777.1"/>
    </source>
</evidence>
<dbReference type="InterPro" id="IPR005170">
    <property type="entry name" value="Transptr-assoc_dom"/>
</dbReference>
<evidence type="ECO:0000256" key="8">
    <source>
        <dbReference type="ARBA" id="ARBA00023136"/>
    </source>
</evidence>
<dbReference type="PANTHER" id="PTHR22777">
    <property type="entry name" value="HEMOLYSIN-RELATED"/>
    <property type="match status" value="1"/>
</dbReference>
<feature type="domain" description="CBS" evidence="13">
    <location>
        <begin position="206"/>
        <end position="266"/>
    </location>
</feature>
<feature type="signal peptide" evidence="12">
    <location>
        <begin position="1"/>
        <end position="20"/>
    </location>
</feature>
<feature type="transmembrane region" description="Helical" evidence="11">
    <location>
        <begin position="60"/>
        <end position="84"/>
    </location>
</feature>
<gene>
    <name evidence="15" type="ordered locus">MICA_1459</name>
</gene>
<dbReference type="RefSeq" id="WP_014103000.1">
    <property type="nucleotide sequence ID" value="NC_016026.1"/>
</dbReference>
<feature type="transmembrane region" description="Helical" evidence="11">
    <location>
        <begin position="121"/>
        <end position="147"/>
    </location>
</feature>
<dbReference type="InterPro" id="IPR016169">
    <property type="entry name" value="FAD-bd_PCMH_sub2"/>
</dbReference>
<dbReference type="SMART" id="SM00116">
    <property type="entry name" value="CBS"/>
    <property type="match status" value="2"/>
</dbReference>
<keyword evidence="4 10" id="KW-0812">Transmembrane</keyword>
<dbReference type="PROSITE" id="PS51371">
    <property type="entry name" value="CBS"/>
    <property type="match status" value="2"/>
</dbReference>
<dbReference type="Gene3D" id="3.30.465.10">
    <property type="match status" value="1"/>
</dbReference>
<feature type="domain" description="CBS" evidence="13">
    <location>
        <begin position="271"/>
        <end position="334"/>
    </location>
</feature>
<dbReference type="InterPro" id="IPR000644">
    <property type="entry name" value="CBS_dom"/>
</dbReference>
<dbReference type="InterPro" id="IPR044751">
    <property type="entry name" value="Ion_transp-like_CBS"/>
</dbReference>
<evidence type="ECO:0000256" key="1">
    <source>
        <dbReference type="ARBA" id="ARBA00004651"/>
    </source>
</evidence>
<dbReference type="SUPFAM" id="SSF54631">
    <property type="entry name" value="CBS-domain pair"/>
    <property type="match status" value="1"/>
</dbReference>
<evidence type="ECO:0000256" key="2">
    <source>
        <dbReference type="ARBA" id="ARBA00006337"/>
    </source>
</evidence>
<dbReference type="AlphaFoldDB" id="G2KNC9"/>
<dbReference type="GO" id="GO:0005886">
    <property type="term" value="C:plasma membrane"/>
    <property type="evidence" value="ECO:0007669"/>
    <property type="project" value="UniProtKB-SubCell"/>
</dbReference>
<keyword evidence="3" id="KW-1003">Cell membrane</keyword>
<evidence type="ECO:0000259" key="13">
    <source>
        <dbReference type="PROSITE" id="PS51371"/>
    </source>
</evidence>
<comment type="subcellular location">
    <subcellularLocation>
        <location evidence="1">Cell membrane</location>
        <topology evidence="1">Multi-pass membrane protein</topology>
    </subcellularLocation>
</comment>
<dbReference type="Pfam" id="PF01595">
    <property type="entry name" value="CNNM"/>
    <property type="match status" value="1"/>
</dbReference>
<evidence type="ECO:0000313" key="16">
    <source>
        <dbReference type="Proteomes" id="UP000009286"/>
    </source>
</evidence>
<dbReference type="SUPFAM" id="SSF56176">
    <property type="entry name" value="FAD-binding/transporter-associated domain-like"/>
    <property type="match status" value="1"/>
</dbReference>
<dbReference type="Proteomes" id="UP000009286">
    <property type="component" value="Chromosome"/>
</dbReference>
<dbReference type="OrthoDB" id="9797674at2"/>
<dbReference type="KEGG" id="mai:MICA_1459"/>
<dbReference type="GO" id="GO:0050660">
    <property type="term" value="F:flavin adenine dinucleotide binding"/>
    <property type="evidence" value="ECO:0007669"/>
    <property type="project" value="InterPro"/>
</dbReference>
<dbReference type="HOGENOM" id="CLU_015237_4_1_5"/>
<sequence length="424" mass="47193">MSLGLSCFAIFILLCLSAFFSGSETALTAASKARMAALAKEGNKRAIMVNKVRDKKDRMIGALLLGNNLVNIMASALATSVLIFLFGDAGVFYATIAMTLIVLICSEVLPKTYAFYHADGMAMTIAPIINVLIKILAPVTETVAWIVRGLLRLFGQDITQVNVGNNIEELRGAIEMHSGEDKEVQEQRAMLRSILDLADVEVEEIMIHRRNVMMIDLDQPAAAIVQQVLESPYTRIPVWRGSADNIVGVIHAKALLREMQSEGGSIDRIDVERLAADPWFIPNSTTLFDQLQEFRKRREHFALVVDEYGSLMGIITLEDILEEIVGDIDDEHDISVAGVRKQPNGTLLIDGTVTIRDLNREFDWNLPDEDYSTLAGLVLHEAQKIPDIGQVFNFYGFRFDIVRRHRNQITLVRVTPPKKKGEAA</sequence>
<dbReference type="InterPro" id="IPR046342">
    <property type="entry name" value="CBS_dom_sf"/>
</dbReference>
<evidence type="ECO:0000259" key="14">
    <source>
        <dbReference type="PROSITE" id="PS51846"/>
    </source>
</evidence>
<keyword evidence="8 10" id="KW-0472">Membrane</keyword>
<dbReference type="FunFam" id="3.10.580.10:FF:000002">
    <property type="entry name" value="Magnesium/cobalt efflux protein CorC"/>
    <property type="match status" value="1"/>
</dbReference>
<evidence type="ECO:0000256" key="12">
    <source>
        <dbReference type="SAM" id="SignalP"/>
    </source>
</evidence>
<dbReference type="STRING" id="856793.MICA_1459"/>
<evidence type="ECO:0000256" key="7">
    <source>
        <dbReference type="ARBA" id="ARBA00023122"/>
    </source>
</evidence>
<dbReference type="PANTHER" id="PTHR22777:SF32">
    <property type="entry name" value="UPF0053 INNER MEMBRANE PROTEIN YFJD"/>
    <property type="match status" value="1"/>
</dbReference>
<evidence type="ECO:0000256" key="11">
    <source>
        <dbReference type="SAM" id="Phobius"/>
    </source>
</evidence>
<protein>
    <submittedName>
        <fullName evidence="15">CBS domain pair family protein</fullName>
    </submittedName>
</protein>
<dbReference type="eggNOG" id="COG4536">
    <property type="taxonomic scope" value="Bacteria"/>
</dbReference>